<dbReference type="GO" id="GO:0019776">
    <property type="term" value="F:Atg8-family ligase activity"/>
    <property type="evidence" value="ECO:0007669"/>
    <property type="project" value="TreeGrafter"/>
</dbReference>
<proteinExistence type="inferred from homology"/>
<dbReference type="PANTHER" id="PTHR13040:SF2">
    <property type="entry name" value="AUTOPHAGY PROTEIN 5"/>
    <property type="match status" value="1"/>
</dbReference>
<keyword evidence="6" id="KW-0472">Membrane</keyword>
<keyword evidence="3 6" id="KW-1017">Isopeptide bond</keyword>
<evidence type="ECO:0000259" key="10">
    <source>
        <dbReference type="Pfam" id="PF20638"/>
    </source>
</evidence>
<keyword evidence="12" id="KW-1185">Reference proteome</keyword>
<keyword evidence="6" id="KW-0813">Transport</keyword>
<evidence type="ECO:0000313" key="12">
    <source>
        <dbReference type="Proteomes" id="UP000807353"/>
    </source>
</evidence>
<evidence type="ECO:0000256" key="1">
    <source>
        <dbReference type="ARBA" id="ARBA00004623"/>
    </source>
</evidence>
<dbReference type="PANTHER" id="PTHR13040">
    <property type="entry name" value="AUTOPHAGY PROTEIN 5"/>
    <property type="match status" value="1"/>
</dbReference>
<sequence length="366" mass="40583">MSTYGTTRHHNAPGSTTFSAKERVTDYHTTLFRRLTWEGTVPLEIRVDSKELPANSDRGLECYYMQAPRVSYLPLLMPEIRRFLMDVVFDEAAAKVIKEEDWWFESEEGALLKWHWPIGLIYDSHTISASVRPSSSQLSASTTPMRLNLHLASPPTEKLLQSPSAESCKQAFMGQLKEADFIRWGNTKRMTGLRKVDQDAIWEGIKEHNFEHYWRVASKVTPTAGQTRPQSPPSGSVASMHGRAPSAEPSGPPDRDGAYNVRSVPVRIYLPDGPVLQDLVPPLLEDGTCHTLSHFLSSHIPLLFPVLPPPTPSRGNSNSLVSRTPESAYALIQGVRSPPESEMAWLGACLAGADGWLNVCIGISRG</sequence>
<evidence type="ECO:0000259" key="8">
    <source>
        <dbReference type="Pfam" id="PF04106"/>
    </source>
</evidence>
<dbReference type="Pfam" id="PF04106">
    <property type="entry name" value="ATG5_UblB"/>
    <property type="match status" value="1"/>
</dbReference>
<feature type="domain" description="Autophagy protein ATG5 UblA" evidence="10">
    <location>
        <begin position="37"/>
        <end position="150"/>
    </location>
</feature>
<dbReference type="GO" id="GO:0000422">
    <property type="term" value="P:autophagy of mitochondrion"/>
    <property type="evidence" value="ECO:0007669"/>
    <property type="project" value="TreeGrafter"/>
</dbReference>
<keyword evidence="4 6" id="KW-0832">Ubl conjugation</keyword>
<feature type="region of interest" description="Disordered" evidence="7">
    <location>
        <begin position="221"/>
        <end position="258"/>
    </location>
</feature>
<dbReference type="InterPro" id="IPR048318">
    <property type="entry name" value="ATG5_UblB"/>
</dbReference>
<dbReference type="InterPro" id="IPR042527">
    <property type="entry name" value="Atg5_UblA_dom_sf"/>
</dbReference>
<dbReference type="GO" id="GO:0034045">
    <property type="term" value="C:phagophore assembly site membrane"/>
    <property type="evidence" value="ECO:0007669"/>
    <property type="project" value="UniProtKB-SubCell"/>
</dbReference>
<dbReference type="GO" id="GO:0044233">
    <property type="term" value="C:mitochondria-associated endoplasmic reticulum membrane contact site"/>
    <property type="evidence" value="ECO:0007669"/>
    <property type="project" value="TreeGrafter"/>
</dbReference>
<comment type="caution">
    <text evidence="11">The sequence shown here is derived from an EMBL/GenBank/DDBJ whole genome shotgun (WGS) entry which is preliminary data.</text>
</comment>
<evidence type="ECO:0000256" key="5">
    <source>
        <dbReference type="ARBA" id="ARBA00023006"/>
    </source>
</evidence>
<dbReference type="InterPro" id="IPR007239">
    <property type="entry name" value="Atg5"/>
</dbReference>
<name>A0A9P6CAL2_9AGAR</name>
<feature type="domain" description="Autophagy protein ATG5 alpha-helical bundle region" evidence="9">
    <location>
        <begin position="166"/>
        <end position="222"/>
    </location>
</feature>
<dbReference type="Gene3D" id="3.10.20.90">
    <property type="entry name" value="Phosphatidylinositol 3-kinase Catalytic Subunit, Chain A, domain 1"/>
    <property type="match status" value="1"/>
</dbReference>
<dbReference type="InterPro" id="IPR042526">
    <property type="entry name" value="Atg5_HR"/>
</dbReference>
<evidence type="ECO:0000256" key="6">
    <source>
        <dbReference type="RuleBase" id="RU361202"/>
    </source>
</evidence>
<comment type="subunit">
    <text evidence="6">Conjugated with ATG12.</text>
</comment>
<dbReference type="Pfam" id="PF20638">
    <property type="entry name" value="ATG5_UblA"/>
    <property type="match status" value="1"/>
</dbReference>
<dbReference type="GO" id="GO:0005776">
    <property type="term" value="C:autophagosome"/>
    <property type="evidence" value="ECO:0007669"/>
    <property type="project" value="TreeGrafter"/>
</dbReference>
<evidence type="ECO:0000313" key="11">
    <source>
        <dbReference type="EMBL" id="KAF9458452.1"/>
    </source>
</evidence>
<comment type="subcellular location">
    <subcellularLocation>
        <location evidence="1 6">Preautophagosomal structure membrane</location>
        <topology evidence="1 6">Peripheral membrane protein</topology>
    </subcellularLocation>
</comment>
<dbReference type="EMBL" id="MU150340">
    <property type="protein sequence ID" value="KAF9458452.1"/>
    <property type="molecule type" value="Genomic_DNA"/>
</dbReference>
<feature type="compositionally biased region" description="Polar residues" evidence="7">
    <location>
        <begin position="221"/>
        <end position="237"/>
    </location>
</feature>
<dbReference type="AlphaFoldDB" id="A0A9P6CAL2"/>
<dbReference type="GO" id="GO:0006995">
    <property type="term" value="P:cellular response to nitrogen starvation"/>
    <property type="evidence" value="ECO:0007669"/>
    <property type="project" value="TreeGrafter"/>
</dbReference>
<reference evidence="11" key="1">
    <citation type="submission" date="2020-11" db="EMBL/GenBank/DDBJ databases">
        <authorList>
            <consortium name="DOE Joint Genome Institute"/>
            <person name="Ahrendt S."/>
            <person name="Riley R."/>
            <person name="Andreopoulos W."/>
            <person name="Labutti K."/>
            <person name="Pangilinan J."/>
            <person name="Ruiz-Duenas F.J."/>
            <person name="Barrasa J.M."/>
            <person name="Sanchez-Garcia M."/>
            <person name="Camarero S."/>
            <person name="Miyauchi S."/>
            <person name="Serrano A."/>
            <person name="Linde D."/>
            <person name="Babiker R."/>
            <person name="Drula E."/>
            <person name="Ayuso-Fernandez I."/>
            <person name="Pacheco R."/>
            <person name="Padilla G."/>
            <person name="Ferreira P."/>
            <person name="Barriuso J."/>
            <person name="Kellner H."/>
            <person name="Castanera R."/>
            <person name="Alfaro M."/>
            <person name="Ramirez L."/>
            <person name="Pisabarro A.G."/>
            <person name="Kuo A."/>
            <person name="Tritt A."/>
            <person name="Lipzen A."/>
            <person name="He G."/>
            <person name="Yan M."/>
            <person name="Ng V."/>
            <person name="Cullen D."/>
            <person name="Martin F."/>
            <person name="Rosso M.-N."/>
            <person name="Henrissat B."/>
            <person name="Hibbett D."/>
            <person name="Martinez A.T."/>
            <person name="Grigoriev I.V."/>
        </authorList>
    </citation>
    <scope>NUCLEOTIDE SEQUENCE</scope>
    <source>
        <strain evidence="11">CBS 247.69</strain>
    </source>
</reference>
<protein>
    <recommendedName>
        <fullName evidence="6">Autophagy protein 5</fullName>
    </recommendedName>
</protein>
<dbReference type="Gene3D" id="1.10.246.190">
    <property type="entry name" value="Autophagy protein Apg5, helix rich domain"/>
    <property type="match status" value="1"/>
</dbReference>
<dbReference type="InterPro" id="IPR048939">
    <property type="entry name" value="ATG5_UblA"/>
</dbReference>
<gene>
    <name evidence="11" type="ORF">BDZ94DRAFT_1173647</name>
</gene>
<evidence type="ECO:0000256" key="7">
    <source>
        <dbReference type="SAM" id="MobiDB-lite"/>
    </source>
</evidence>
<comment type="similarity">
    <text evidence="2 6">Belongs to the ATG5 family.</text>
</comment>
<dbReference type="GO" id="GO:0034274">
    <property type="term" value="C:Atg12-Atg5-Atg16 complex"/>
    <property type="evidence" value="ECO:0007669"/>
    <property type="project" value="TreeGrafter"/>
</dbReference>
<dbReference type="Gene3D" id="3.10.20.620">
    <property type="match status" value="1"/>
</dbReference>
<dbReference type="GO" id="GO:0034727">
    <property type="term" value="P:piecemeal microautophagy of the nucleus"/>
    <property type="evidence" value="ECO:0007669"/>
    <property type="project" value="TreeGrafter"/>
</dbReference>
<evidence type="ECO:0000256" key="2">
    <source>
        <dbReference type="ARBA" id="ARBA00006910"/>
    </source>
</evidence>
<keyword evidence="5 6" id="KW-0072">Autophagy</keyword>
<comment type="function">
    <text evidence="6">Involved in cytoplasm to vacuole transport (Cvt) and autophagic vesicle formation.</text>
</comment>
<evidence type="ECO:0000256" key="3">
    <source>
        <dbReference type="ARBA" id="ARBA00022499"/>
    </source>
</evidence>
<dbReference type="InterPro" id="IPR048940">
    <property type="entry name" value="ATG5_HBR"/>
</dbReference>
<accession>A0A9P6CAL2</accession>
<dbReference type="Pfam" id="PF20637">
    <property type="entry name" value="ATG5_HBR"/>
    <property type="match status" value="1"/>
</dbReference>
<evidence type="ECO:0000259" key="9">
    <source>
        <dbReference type="Pfam" id="PF20637"/>
    </source>
</evidence>
<dbReference type="Proteomes" id="UP000807353">
    <property type="component" value="Unassembled WGS sequence"/>
</dbReference>
<dbReference type="GO" id="GO:0061908">
    <property type="term" value="C:phagophore"/>
    <property type="evidence" value="ECO:0007669"/>
    <property type="project" value="TreeGrafter"/>
</dbReference>
<feature type="domain" description="Autophagy protein ATG5 UblB" evidence="8">
    <location>
        <begin position="264"/>
        <end position="361"/>
    </location>
</feature>
<organism evidence="11 12">
    <name type="scientific">Collybia nuda</name>
    <dbReference type="NCBI Taxonomy" id="64659"/>
    <lineage>
        <taxon>Eukaryota</taxon>
        <taxon>Fungi</taxon>
        <taxon>Dikarya</taxon>
        <taxon>Basidiomycota</taxon>
        <taxon>Agaricomycotina</taxon>
        <taxon>Agaricomycetes</taxon>
        <taxon>Agaricomycetidae</taxon>
        <taxon>Agaricales</taxon>
        <taxon>Tricholomatineae</taxon>
        <taxon>Clitocybaceae</taxon>
        <taxon>Collybia</taxon>
    </lineage>
</organism>
<evidence type="ECO:0000256" key="4">
    <source>
        <dbReference type="ARBA" id="ARBA00022843"/>
    </source>
</evidence>
<dbReference type="OrthoDB" id="272162at2759"/>